<reference evidence="1" key="1">
    <citation type="submission" date="2014-05" db="EMBL/GenBank/DDBJ databases">
        <authorList>
            <person name="Chronopoulou M."/>
        </authorList>
    </citation>
    <scope>NUCLEOTIDE SEQUENCE</scope>
    <source>
        <tissue evidence="1">Whole organism</tissue>
    </source>
</reference>
<dbReference type="EMBL" id="HACA01025662">
    <property type="protein sequence ID" value="CDW43023.1"/>
    <property type="molecule type" value="Transcribed_RNA"/>
</dbReference>
<dbReference type="AlphaFoldDB" id="A0A0K2UXN0"/>
<organism evidence="1">
    <name type="scientific">Lepeophtheirus salmonis</name>
    <name type="common">Salmon louse</name>
    <name type="synonym">Caligus salmonis</name>
    <dbReference type="NCBI Taxonomy" id="72036"/>
    <lineage>
        <taxon>Eukaryota</taxon>
        <taxon>Metazoa</taxon>
        <taxon>Ecdysozoa</taxon>
        <taxon>Arthropoda</taxon>
        <taxon>Crustacea</taxon>
        <taxon>Multicrustacea</taxon>
        <taxon>Hexanauplia</taxon>
        <taxon>Copepoda</taxon>
        <taxon>Siphonostomatoida</taxon>
        <taxon>Caligidae</taxon>
        <taxon>Lepeophtheirus</taxon>
    </lineage>
</organism>
<proteinExistence type="predicted"/>
<accession>A0A0K2UXN0</accession>
<evidence type="ECO:0000313" key="1">
    <source>
        <dbReference type="EMBL" id="CDW43023.1"/>
    </source>
</evidence>
<sequence>MSSNSSSAILGSILKNNSFRSSVACFLLSII</sequence>
<protein>
    <submittedName>
        <fullName evidence="1">Uncharacterized protein</fullName>
    </submittedName>
</protein>
<name>A0A0K2UXN0_LEPSM</name>